<reference evidence="15 16" key="2">
    <citation type="submission" date="2020-07" db="EMBL/GenBank/DDBJ databases">
        <title>Genome assembly of wild tea tree DASZ reveals pedigree and selection history of tea varieties.</title>
        <authorList>
            <person name="Zhang W."/>
        </authorList>
    </citation>
    <scope>NUCLEOTIDE SEQUENCE [LARGE SCALE GENOMIC DNA]</scope>
    <source>
        <strain evidence="16">cv. G240</strain>
        <tissue evidence="15">Leaf</tissue>
    </source>
</reference>
<evidence type="ECO:0000256" key="8">
    <source>
        <dbReference type="ARBA" id="ARBA00039057"/>
    </source>
</evidence>
<comment type="caution">
    <text evidence="15">The sequence shown here is derived from an EMBL/GenBank/DDBJ whole genome shotgun (WGS) entry which is preliminary data.</text>
</comment>
<dbReference type="FunFam" id="3.40.50.720:FF:000085">
    <property type="entry name" value="Dihydroflavonol reductase"/>
    <property type="match status" value="2"/>
</dbReference>
<dbReference type="PANTHER" id="PTHR10366:SF852">
    <property type="entry name" value="CINNAMOYL-COA REDUCTASE CAD2"/>
    <property type="match status" value="1"/>
</dbReference>
<evidence type="ECO:0000256" key="3">
    <source>
        <dbReference type="ARBA" id="ARBA00023002"/>
    </source>
</evidence>
<evidence type="ECO:0000256" key="7">
    <source>
        <dbReference type="ARBA" id="ARBA00039055"/>
    </source>
</evidence>
<dbReference type="EC" id="1.1.1.234" evidence="7"/>
<evidence type="ECO:0000256" key="4">
    <source>
        <dbReference type="ARBA" id="ARBA00023241"/>
    </source>
</evidence>
<proteinExistence type="inferred from homology"/>
<evidence type="ECO:0000256" key="12">
    <source>
        <dbReference type="ARBA" id="ARBA00048870"/>
    </source>
</evidence>
<keyword evidence="4" id="KW-0284">Flavonoid biosynthesis</keyword>
<dbReference type="AlphaFoldDB" id="A0A7J7FTC4"/>
<evidence type="ECO:0000313" key="15">
    <source>
        <dbReference type="EMBL" id="KAF5931251.1"/>
    </source>
</evidence>
<evidence type="ECO:0000256" key="2">
    <source>
        <dbReference type="ARBA" id="ARBA00022857"/>
    </source>
</evidence>
<evidence type="ECO:0000256" key="13">
    <source>
        <dbReference type="ARBA" id="ARBA00049132"/>
    </source>
</evidence>
<keyword evidence="2" id="KW-0521">NADP</keyword>
<protein>
    <recommendedName>
        <fullName evidence="9">Dihydroflavonol 4-reductase</fullName>
        <ecNumber evidence="8">1.1.1.219</ecNumber>
        <ecNumber evidence="7">1.1.1.234</ecNumber>
    </recommendedName>
    <alternativeName>
        <fullName evidence="11">Dihydrokaempferol 4-reductase</fullName>
    </alternativeName>
    <alternativeName>
        <fullName evidence="10">Flavanone 4-reductase</fullName>
    </alternativeName>
</protein>
<dbReference type="Pfam" id="PF01370">
    <property type="entry name" value="Epimerase"/>
    <property type="match status" value="2"/>
</dbReference>
<dbReference type="InterPro" id="IPR001509">
    <property type="entry name" value="Epimerase_deHydtase"/>
</dbReference>
<feature type="domain" description="NAD-dependent epimerase/dehydratase" evidence="14">
    <location>
        <begin position="337"/>
        <end position="563"/>
    </location>
</feature>
<evidence type="ECO:0000256" key="6">
    <source>
        <dbReference type="ARBA" id="ARBA00037100"/>
    </source>
</evidence>
<comment type="function">
    <text evidence="6">Bifunctional enzyme involved in flavonoid metabolism.</text>
</comment>
<dbReference type="InterPro" id="IPR050425">
    <property type="entry name" value="NAD(P)_dehydrat-like"/>
</dbReference>
<accession>A0A7J7FTC4</accession>
<keyword evidence="3" id="KW-0560">Oxidoreductase</keyword>
<comment type="catalytic activity">
    <reaction evidence="12">
        <text>(2S)-flavan-4-ol + NADP(+) = (2S)-flavanone + NADPH + H(+)</text>
        <dbReference type="Rhea" id="RHEA:11228"/>
        <dbReference type="ChEBI" id="CHEBI:15378"/>
        <dbReference type="ChEBI" id="CHEBI:15605"/>
        <dbReference type="ChEBI" id="CHEBI:15606"/>
        <dbReference type="ChEBI" id="CHEBI:57783"/>
        <dbReference type="ChEBI" id="CHEBI:58349"/>
        <dbReference type="EC" id="1.1.1.234"/>
    </reaction>
</comment>
<evidence type="ECO:0000256" key="11">
    <source>
        <dbReference type="ARBA" id="ARBA00042831"/>
    </source>
</evidence>
<dbReference type="Gene3D" id="3.40.50.720">
    <property type="entry name" value="NAD(P)-binding Rossmann-like Domain"/>
    <property type="match status" value="3"/>
</dbReference>
<dbReference type="PANTHER" id="PTHR10366">
    <property type="entry name" value="NAD DEPENDENT EPIMERASE/DEHYDRATASE"/>
    <property type="match status" value="1"/>
</dbReference>
<evidence type="ECO:0000256" key="1">
    <source>
        <dbReference type="ARBA" id="ARBA00004935"/>
    </source>
</evidence>
<evidence type="ECO:0000256" key="9">
    <source>
        <dbReference type="ARBA" id="ARBA00039963"/>
    </source>
</evidence>
<feature type="domain" description="NAD-dependent epimerase/dehydratase" evidence="14">
    <location>
        <begin position="8"/>
        <end position="245"/>
    </location>
</feature>
<evidence type="ECO:0000259" key="14">
    <source>
        <dbReference type="Pfam" id="PF01370"/>
    </source>
</evidence>
<name>A0A7J7FTC4_CAMSI</name>
<comment type="catalytic activity">
    <reaction evidence="13">
        <text>a (2R,3S,4S)-leucoanthocyanidin + NADP(+) = a (2R,3R)-dihydroflavonol + NADPH + H(+)</text>
        <dbReference type="Rhea" id="RHEA:54444"/>
        <dbReference type="ChEBI" id="CHEBI:15378"/>
        <dbReference type="ChEBI" id="CHEBI:57783"/>
        <dbReference type="ChEBI" id="CHEBI:58349"/>
        <dbReference type="ChEBI" id="CHEBI:138176"/>
        <dbReference type="ChEBI" id="CHEBI:138188"/>
        <dbReference type="EC" id="1.1.1.219"/>
    </reaction>
</comment>
<dbReference type="InterPro" id="IPR036291">
    <property type="entry name" value="NAD(P)-bd_dom_sf"/>
</dbReference>
<comment type="similarity">
    <text evidence="5">Belongs to the NAD(P)-dependent epimerase/dehydratase family. Dihydroflavonol-4-reductase subfamily.</text>
</comment>
<dbReference type="SUPFAM" id="SSF51735">
    <property type="entry name" value="NAD(P)-binding Rossmann-fold domains"/>
    <property type="match status" value="3"/>
</dbReference>
<dbReference type="Proteomes" id="UP000593564">
    <property type="component" value="Unassembled WGS sequence"/>
</dbReference>
<evidence type="ECO:0000256" key="10">
    <source>
        <dbReference type="ARBA" id="ARBA00042087"/>
    </source>
</evidence>
<evidence type="ECO:0000313" key="16">
    <source>
        <dbReference type="Proteomes" id="UP000593564"/>
    </source>
</evidence>
<dbReference type="GO" id="GO:0009813">
    <property type="term" value="P:flavonoid biosynthetic process"/>
    <property type="evidence" value="ECO:0007669"/>
    <property type="project" value="UniProtKB-KW"/>
</dbReference>
<comment type="pathway">
    <text evidence="1">Pigment biosynthesis; anthocyanin biosynthesis.</text>
</comment>
<gene>
    <name evidence="15" type="ORF">HYC85_032124</name>
</gene>
<evidence type="ECO:0000256" key="5">
    <source>
        <dbReference type="ARBA" id="ARBA00023445"/>
    </source>
</evidence>
<dbReference type="EC" id="1.1.1.219" evidence="8"/>
<organism evidence="15 16">
    <name type="scientific">Camellia sinensis</name>
    <name type="common">Tea plant</name>
    <name type="synonym">Thea sinensis</name>
    <dbReference type="NCBI Taxonomy" id="4442"/>
    <lineage>
        <taxon>Eukaryota</taxon>
        <taxon>Viridiplantae</taxon>
        <taxon>Streptophyta</taxon>
        <taxon>Embryophyta</taxon>
        <taxon>Tracheophyta</taxon>
        <taxon>Spermatophyta</taxon>
        <taxon>Magnoliopsida</taxon>
        <taxon>eudicotyledons</taxon>
        <taxon>Gunneridae</taxon>
        <taxon>Pentapetalae</taxon>
        <taxon>asterids</taxon>
        <taxon>Ericales</taxon>
        <taxon>Theaceae</taxon>
        <taxon>Camellia</taxon>
    </lineage>
</organism>
<dbReference type="GO" id="GO:0047890">
    <property type="term" value="F:flavanone 4-reductase activity"/>
    <property type="evidence" value="ECO:0007669"/>
    <property type="project" value="UniProtKB-EC"/>
</dbReference>
<dbReference type="GO" id="GO:0045552">
    <property type="term" value="F:dihydroflavanol 4-reductase activity"/>
    <property type="evidence" value="ECO:0007669"/>
    <property type="project" value="UniProtKB-EC"/>
</dbReference>
<keyword evidence="16" id="KW-1185">Reference proteome</keyword>
<sequence>MSGVGKTVCVTGASGYIASWLVKLLLQRGYTVKASVRDPSDPKKTQHLLALEGAKERLHLTKANLLEEGCFDSLVDGCEGVFHTASPFYHDVKDPQVELIDPALKGTLNVLGSCAKNPSVKRVVLTSSVAAVAFNGRPRAPDVVVDESWFSDPEFCKQNKLWYVLSKTLAEDAAWKFTKEKGIDMVTINPAMVVGPLLQPTLNTSAAAILNLINGSQTFPNSTFGWVNVKDVANAHIQAFEIPSANGRYCLVESVAHYSEVVKILQELFPAFQLPEKCADDKPFTPTYQVSKERTKSLGIEFIPLKQSIKETVESLMEKKLFTRERGERMSGVGKTVCVTGASGYIASWLVKLLLQRADPKKTEHLLALEGAKERLHLTKANLLEEGCFDSLVDGCEGVFHTASPCYHDAKDPQVELIDPALKGTLNVLCSCAKNPSVKRVVLTSSEAAVAFNGRPRAPDVVVDESWFSDPEFCKQNKLWYALSKTLAEDAAWKFTKEKGIDMVTINPATVIGPLLQPTLNTSAARILNLINGSLTFPNSTFGLVNVKDVANAHIQAFEIPSANGRYYLAESVAHLSEVVKILQELFPAFQLPEKCADDKPFTPTYQVSKERTKSLGIEFIPLKQSIKETVESLKEKKLFTWSIYLLGSQTFPNSTFGWVNVKDVANAHIQAFQIRSANGRYCLVESVAHYSEVVKILQEQFPALQLPEKYADDKPFTPTYQVSKERTKSLGIEFIPLKQSVKEMVESLKEKKLFTCLCFFLAQARARIKSKSTQFELGSLNFY</sequence>
<dbReference type="CDD" id="cd08958">
    <property type="entry name" value="FR_SDR_e"/>
    <property type="match status" value="2"/>
</dbReference>
<dbReference type="EMBL" id="JACBKZ010000015">
    <property type="protein sequence ID" value="KAF5931251.1"/>
    <property type="molecule type" value="Genomic_DNA"/>
</dbReference>
<reference evidence="16" key="1">
    <citation type="journal article" date="2020" name="Nat. Commun.">
        <title>Genome assembly of wild tea tree DASZ reveals pedigree and selection history of tea varieties.</title>
        <authorList>
            <person name="Zhang W."/>
            <person name="Zhang Y."/>
            <person name="Qiu H."/>
            <person name="Guo Y."/>
            <person name="Wan H."/>
            <person name="Zhang X."/>
            <person name="Scossa F."/>
            <person name="Alseekh S."/>
            <person name="Zhang Q."/>
            <person name="Wang P."/>
            <person name="Xu L."/>
            <person name="Schmidt M.H."/>
            <person name="Jia X."/>
            <person name="Li D."/>
            <person name="Zhu A."/>
            <person name="Guo F."/>
            <person name="Chen W."/>
            <person name="Ni D."/>
            <person name="Usadel B."/>
            <person name="Fernie A.R."/>
            <person name="Wen W."/>
        </authorList>
    </citation>
    <scope>NUCLEOTIDE SEQUENCE [LARGE SCALE GENOMIC DNA]</scope>
    <source>
        <strain evidence="16">cv. G240</strain>
    </source>
</reference>